<accession>A0A5F4VWV7</accession>
<keyword evidence="2" id="KW-1185">Reference proteome</keyword>
<evidence type="ECO:0000313" key="1">
    <source>
        <dbReference type="Ensembl" id="ENSCJAP00000070063.2"/>
    </source>
</evidence>
<protein>
    <submittedName>
        <fullName evidence="1">Uncharacterized protein</fullName>
    </submittedName>
</protein>
<sequence>MSKQRKLAGVQWCDLGSLRPLPPGFKRFSCLSLLSSWDYRQVPLCPGNFVFLVEMGFLCVGQANLKLLTSGDPLISASQSAGIIGVSHGTRPFVRLKICFNINAGRLYLNTKGMRVERGTTGPPLSIMA</sequence>
<evidence type="ECO:0000313" key="2">
    <source>
        <dbReference type="Proteomes" id="UP000008225"/>
    </source>
</evidence>
<proteinExistence type="predicted"/>
<reference evidence="1" key="2">
    <citation type="submission" date="2025-08" db="UniProtKB">
        <authorList>
            <consortium name="Ensembl"/>
        </authorList>
    </citation>
    <scope>IDENTIFICATION</scope>
</reference>
<dbReference type="OMA" id="CFNINAG"/>
<dbReference type="AlphaFoldDB" id="A0A5F4VWV7"/>
<dbReference type="PANTHER" id="PTHR46254:SF3">
    <property type="entry name" value="SECRETED PROTEIN"/>
    <property type="match status" value="1"/>
</dbReference>
<reference evidence="1" key="3">
    <citation type="submission" date="2025-09" db="UniProtKB">
        <authorList>
            <consortium name="Ensembl"/>
        </authorList>
    </citation>
    <scope>IDENTIFICATION</scope>
</reference>
<dbReference type="Ensembl" id="ENSCJAT00000091268.2">
    <property type="protein sequence ID" value="ENSCJAP00000070063.2"/>
    <property type="gene ID" value="ENSCJAG00000052799.2"/>
</dbReference>
<organism evidence="1 2">
    <name type="scientific">Callithrix jacchus</name>
    <name type="common">White-tufted-ear marmoset</name>
    <name type="synonym">Simia Jacchus</name>
    <dbReference type="NCBI Taxonomy" id="9483"/>
    <lineage>
        <taxon>Eukaryota</taxon>
        <taxon>Metazoa</taxon>
        <taxon>Chordata</taxon>
        <taxon>Craniata</taxon>
        <taxon>Vertebrata</taxon>
        <taxon>Euteleostomi</taxon>
        <taxon>Mammalia</taxon>
        <taxon>Eutheria</taxon>
        <taxon>Euarchontoglires</taxon>
        <taxon>Primates</taxon>
        <taxon>Haplorrhini</taxon>
        <taxon>Platyrrhini</taxon>
        <taxon>Cebidae</taxon>
        <taxon>Callitrichinae</taxon>
        <taxon>Callithrix</taxon>
        <taxon>Callithrix</taxon>
    </lineage>
</organism>
<dbReference type="GeneTree" id="ENSGT00940000164709"/>
<name>A0A5F4VWV7_CALJA</name>
<dbReference type="InParanoid" id="A0A5F4VWV7"/>
<dbReference type="Proteomes" id="UP000008225">
    <property type="component" value="Chromosome 4"/>
</dbReference>
<dbReference type="PANTHER" id="PTHR46254">
    <property type="entry name" value="PROTEIN GVQW1-RELATED"/>
    <property type="match status" value="1"/>
</dbReference>
<dbReference type="PRINTS" id="PR02045">
    <property type="entry name" value="F138DOMAIN"/>
</dbReference>
<reference evidence="1" key="1">
    <citation type="submission" date="2009-03" db="EMBL/GenBank/DDBJ databases">
        <authorList>
            <person name="Warren W."/>
            <person name="Ye L."/>
            <person name="Minx P."/>
            <person name="Worley K."/>
            <person name="Gibbs R."/>
            <person name="Wilson R.K."/>
        </authorList>
    </citation>
    <scope>NUCLEOTIDE SEQUENCE [LARGE SCALE GENOMIC DNA]</scope>
</reference>